<evidence type="ECO:0000256" key="5">
    <source>
        <dbReference type="RuleBase" id="RU364132"/>
    </source>
</evidence>
<dbReference type="Proteomes" id="UP001176961">
    <property type="component" value="Unassembled WGS sequence"/>
</dbReference>
<comment type="caution">
    <text evidence="7">The sequence shown here is derived from an EMBL/GenBank/DDBJ whole genome shotgun (WGS) entry which is preliminary data.</text>
</comment>
<feature type="region of interest" description="Disordered" evidence="6">
    <location>
        <begin position="308"/>
        <end position="359"/>
    </location>
</feature>
<evidence type="ECO:0000256" key="6">
    <source>
        <dbReference type="SAM" id="MobiDB-lite"/>
    </source>
</evidence>
<comment type="function">
    <text evidence="5">Involved in ribosomal large subunit assembly.</text>
</comment>
<keyword evidence="4 5" id="KW-0539">Nucleus</keyword>
<evidence type="ECO:0000313" key="7">
    <source>
        <dbReference type="EMBL" id="CAJ0601361.1"/>
    </source>
</evidence>
<keyword evidence="3 5" id="KW-0690">Ribosome biogenesis</keyword>
<organism evidence="7 8">
    <name type="scientific">Cylicocyclus nassatus</name>
    <name type="common">Nematode worm</name>
    <dbReference type="NCBI Taxonomy" id="53992"/>
    <lineage>
        <taxon>Eukaryota</taxon>
        <taxon>Metazoa</taxon>
        <taxon>Ecdysozoa</taxon>
        <taxon>Nematoda</taxon>
        <taxon>Chromadorea</taxon>
        <taxon>Rhabditida</taxon>
        <taxon>Rhabditina</taxon>
        <taxon>Rhabditomorpha</taxon>
        <taxon>Strongyloidea</taxon>
        <taxon>Strongylidae</taxon>
        <taxon>Cylicocyclus</taxon>
    </lineage>
</organism>
<evidence type="ECO:0000313" key="8">
    <source>
        <dbReference type="Proteomes" id="UP001176961"/>
    </source>
</evidence>
<dbReference type="GO" id="GO:0042254">
    <property type="term" value="P:ribosome biogenesis"/>
    <property type="evidence" value="ECO:0007669"/>
    <property type="project" value="UniProtKB-KW"/>
</dbReference>
<dbReference type="InterPro" id="IPR007023">
    <property type="entry name" value="Ribosom_reg"/>
</dbReference>
<proteinExistence type="inferred from homology"/>
<dbReference type="AlphaFoldDB" id="A0AA36H055"/>
<reference evidence="7" key="1">
    <citation type="submission" date="2023-07" db="EMBL/GenBank/DDBJ databases">
        <authorList>
            <consortium name="CYATHOMIX"/>
        </authorList>
    </citation>
    <scope>NUCLEOTIDE SEQUENCE</scope>
    <source>
        <strain evidence="7">N/A</strain>
    </source>
</reference>
<name>A0AA36H055_CYLNA</name>
<feature type="region of interest" description="Disordered" evidence="6">
    <location>
        <begin position="264"/>
        <end position="288"/>
    </location>
</feature>
<sequence length="359" mass="41249">DEYPLGCRPKKRSGPTKSSLVARIPPISASKSKFQMELLPHFETRPTTVQKIIDPFVDLGHLVIVDRDNIEGDASEKLLSRARNNAQYLFNKIWELNRKHVEEAVMAELPKSSFILPREKKIPEKKEPTKWEKYAAAKGITKKKKNKKVFDEATKEWKPTYGYRRGNDDTKDWLIEIPDNADPNKDYFAERVDKKKERIAKNETQRLKNMARQLGSTVRKGPSVDPSIGLGVAPEEKSKEQLRFAVDRAKAATASAGKFQRLAKGEKENVKKGKKRKFLPNEAGGEKEHDLQIWEKIKKKKAKIIEEKAAAIAGPSKQEKKEKKGHKPIRQKSQIHRQQWFKNKKSENKKTRGNARKNK</sequence>
<dbReference type="GO" id="GO:0005634">
    <property type="term" value="C:nucleus"/>
    <property type="evidence" value="ECO:0007669"/>
    <property type="project" value="UniProtKB-SubCell"/>
</dbReference>
<feature type="compositionally biased region" description="Basic residues" evidence="6">
    <location>
        <begin position="323"/>
        <end position="335"/>
    </location>
</feature>
<gene>
    <name evidence="7" type="ORF">CYNAS_LOCUS13344</name>
</gene>
<evidence type="ECO:0000256" key="1">
    <source>
        <dbReference type="ARBA" id="ARBA00004123"/>
    </source>
</evidence>
<evidence type="ECO:0000256" key="4">
    <source>
        <dbReference type="ARBA" id="ARBA00023242"/>
    </source>
</evidence>
<dbReference type="EMBL" id="CATQJL010000305">
    <property type="protein sequence ID" value="CAJ0601361.1"/>
    <property type="molecule type" value="Genomic_DNA"/>
</dbReference>
<evidence type="ECO:0000256" key="3">
    <source>
        <dbReference type="ARBA" id="ARBA00022517"/>
    </source>
</evidence>
<evidence type="ECO:0000256" key="2">
    <source>
        <dbReference type="ARBA" id="ARBA00010077"/>
    </source>
</evidence>
<dbReference type="Pfam" id="PF04939">
    <property type="entry name" value="RRS1"/>
    <property type="match status" value="1"/>
</dbReference>
<comment type="similarity">
    <text evidence="2 5">Belongs to the RRS1 family.</text>
</comment>
<accession>A0AA36H055</accession>
<protein>
    <recommendedName>
        <fullName evidence="5">Ribosome biogenesis regulatory protein</fullName>
    </recommendedName>
</protein>
<keyword evidence="8" id="KW-1185">Reference proteome</keyword>
<feature type="non-terminal residue" evidence="7">
    <location>
        <position position="1"/>
    </location>
</feature>
<comment type="subcellular location">
    <subcellularLocation>
        <location evidence="1 5">Nucleus</location>
    </subcellularLocation>
</comment>